<accession>A0A552WXU3</accession>
<dbReference type="EMBL" id="VJXR01000001">
    <property type="protein sequence ID" value="TRW47584.1"/>
    <property type="molecule type" value="Genomic_DNA"/>
</dbReference>
<organism evidence="2 3">
    <name type="scientific">Georgenia yuyongxinii</name>
    <dbReference type="NCBI Taxonomy" id="2589797"/>
    <lineage>
        <taxon>Bacteria</taxon>
        <taxon>Bacillati</taxon>
        <taxon>Actinomycetota</taxon>
        <taxon>Actinomycetes</taxon>
        <taxon>Micrococcales</taxon>
        <taxon>Bogoriellaceae</taxon>
        <taxon>Georgenia</taxon>
    </lineage>
</organism>
<keyword evidence="3" id="KW-1185">Reference proteome</keyword>
<name>A0A552WXU3_9MICO</name>
<dbReference type="PANTHER" id="PTHR30032:SF8">
    <property type="entry name" value="GERMINATION-SPECIFIC N-ACETYLMURAMOYL-L-ALANINE AMIDASE"/>
    <property type="match status" value="1"/>
</dbReference>
<dbReference type="Pfam" id="PF04122">
    <property type="entry name" value="CW_binding_2"/>
    <property type="match status" value="3"/>
</dbReference>
<reference evidence="2 3" key="1">
    <citation type="submission" date="2019-07" db="EMBL/GenBank/DDBJ databases">
        <title>Georgenia wutianyii sp. nov. and Georgenia *** sp. nov. isolated from plateau pika (Ochotona curzoniae) in the Qinghai-Tibet plateau of China.</title>
        <authorList>
            <person name="Tian Z."/>
        </authorList>
    </citation>
    <scope>NUCLEOTIDE SEQUENCE [LARGE SCALE GENOMIC DNA]</scope>
    <source>
        <strain evidence="2 3">Z446</strain>
    </source>
</reference>
<evidence type="ECO:0000313" key="3">
    <source>
        <dbReference type="Proteomes" id="UP000318693"/>
    </source>
</evidence>
<dbReference type="AlphaFoldDB" id="A0A552WXU3"/>
<dbReference type="Proteomes" id="UP000318693">
    <property type="component" value="Unassembled WGS sequence"/>
</dbReference>
<sequence>MGKITRRGSLALTAAVAVVLSSSTIASAAVDGSPLVPDTTTTADKAFRYGGQDRVETAIKASEAQYPNGAGLSYTNKTVTTVVITRSDDFPDALTAAPLADIHNAPVLITPSGKDLDPRVAAEVKRLRADKVIIVGGTGAVSVQAEASLKALAGNADVSRISGDDRYQTAVAVANATRAAQGAPGPATTVAATPVFLTTGTDFGDALAAGAAAAQAGGVVLLTQGDKFDGYKGKAWGEEYEASATLDYLFAANPDPEKAPILQANSITAVGGPAANAIGAGKVTDSVTQSISKVVGSDRYETSVKVAQIPNLFDKTATAGVVDGAHYAIANGLAFADAVVASAFIANQDGPLLLTAPDALPKSVDSYLVSVNGAKETVPAYENSYIFGGEAVVSASIATAVGAALNGGPAVAAPAAIGDLKLSTNGLITGISTSGAAITATVGDPAISVIPANVTVDAYGNFNAALDLTAVKAGDKVKVTATNTGGSAVANLEIVSDLYAAATSTTNVDVLVPLAPAGKAYAYSSAVVGTAGETPLVVGANGHGVVTTTAGKTVIVKVTDVATNAVVDTVSVTTPAA</sequence>
<evidence type="ECO:0008006" key="4">
    <source>
        <dbReference type="Google" id="ProtNLM"/>
    </source>
</evidence>
<dbReference type="InterPro" id="IPR051922">
    <property type="entry name" value="Bact_Sporulation_Assoc"/>
</dbReference>
<comment type="caution">
    <text evidence="2">The sequence shown here is derived from an EMBL/GenBank/DDBJ whole genome shotgun (WGS) entry which is preliminary data.</text>
</comment>
<dbReference type="InterPro" id="IPR007253">
    <property type="entry name" value="Cell_wall-bd_2"/>
</dbReference>
<feature type="signal peptide" evidence="1">
    <location>
        <begin position="1"/>
        <end position="28"/>
    </location>
</feature>
<dbReference type="PANTHER" id="PTHR30032">
    <property type="entry name" value="N-ACETYLMURAMOYL-L-ALANINE AMIDASE-RELATED"/>
    <property type="match status" value="1"/>
</dbReference>
<dbReference type="Gene3D" id="3.40.50.12090">
    <property type="match status" value="1"/>
</dbReference>
<feature type="chain" id="PRO_5022073158" description="Cell wall-binding repeat-containing protein" evidence="1">
    <location>
        <begin position="29"/>
        <end position="577"/>
    </location>
</feature>
<evidence type="ECO:0000256" key="1">
    <source>
        <dbReference type="SAM" id="SignalP"/>
    </source>
</evidence>
<proteinExistence type="predicted"/>
<gene>
    <name evidence="2" type="ORF">FJ693_00290</name>
</gene>
<keyword evidence="1" id="KW-0732">Signal</keyword>
<dbReference type="RefSeq" id="WP_143416538.1">
    <property type="nucleotide sequence ID" value="NZ_VJXR01000001.1"/>
</dbReference>
<evidence type="ECO:0000313" key="2">
    <source>
        <dbReference type="EMBL" id="TRW47584.1"/>
    </source>
</evidence>
<protein>
    <recommendedName>
        <fullName evidence="4">Cell wall-binding repeat-containing protein</fullName>
    </recommendedName>
</protein>